<dbReference type="EMBL" id="CP095071">
    <property type="protein sequence ID" value="UOQ83769.1"/>
    <property type="molecule type" value="Genomic_DNA"/>
</dbReference>
<gene>
    <name evidence="2" type="primary">yycI</name>
    <name evidence="2" type="ORF">MUN87_13505</name>
</gene>
<dbReference type="Gene3D" id="2.40.128.690">
    <property type="entry name" value="YycH protein, domain 3-like"/>
    <property type="match status" value="1"/>
</dbReference>
<dbReference type="RefSeq" id="WP_244740941.1">
    <property type="nucleotide sequence ID" value="NZ_CP095071.1"/>
</dbReference>
<keyword evidence="3" id="KW-1185">Reference proteome</keyword>
<accession>A0ABY4GHS8</accession>
<sequence length="309" mass="35537">MLWGQIKTLFILCFLILDIILLQHYINDPIDTLEDLQVNVKNNVNGLEHIPEEYPAEAERLYAQRREFTNAEKEEISSLSNQRNLIIEDHLIISQLEDPLKIDIDEDAKALSEYVWHFGDYNYFGKDEATNTYIFFQSLERPVYFNSSGVLLVQVNENGEATHYVQTILEKSKDVPQSEAEEINTPIEALNGLYSSSSSYIESGDEVTEDVKLGYQNLVPLPKNVQVLAPTWGFVVNGDKYYYVNAVEGHLTSRNTSDFITEMKTQVNQFFSADSKTVMQVSDEEWEQKDIMNFIQQLFVKTEETNGVE</sequence>
<evidence type="ECO:0000259" key="1">
    <source>
        <dbReference type="Pfam" id="PF09648"/>
    </source>
</evidence>
<organism evidence="2 3">
    <name type="scientific">Gracilibacillus salinarum</name>
    <dbReference type="NCBI Taxonomy" id="2932255"/>
    <lineage>
        <taxon>Bacteria</taxon>
        <taxon>Bacillati</taxon>
        <taxon>Bacillota</taxon>
        <taxon>Bacilli</taxon>
        <taxon>Bacillales</taxon>
        <taxon>Bacillaceae</taxon>
        <taxon>Gracilibacillus</taxon>
    </lineage>
</organism>
<reference evidence="2 3" key="1">
    <citation type="submission" date="2022-04" db="EMBL/GenBank/DDBJ databases">
        <title>Gracilibacillus sp. isolated from saltern.</title>
        <authorList>
            <person name="Won M."/>
            <person name="Lee C.-M."/>
            <person name="Woen H.-Y."/>
            <person name="Kwon S.-W."/>
        </authorList>
    </citation>
    <scope>NUCLEOTIDE SEQUENCE [LARGE SCALE GENOMIC DNA]</scope>
    <source>
        <strain evidence="2 3">SSPM10-3</strain>
    </source>
</reference>
<evidence type="ECO:0000313" key="2">
    <source>
        <dbReference type="EMBL" id="UOQ83769.1"/>
    </source>
</evidence>
<protein>
    <submittedName>
        <fullName evidence="2">Two-component system regulatory protein YycI</fullName>
    </submittedName>
</protein>
<dbReference type="InterPro" id="IPR018604">
    <property type="entry name" value="YycI-like"/>
</dbReference>
<dbReference type="Proteomes" id="UP000831537">
    <property type="component" value="Chromosome"/>
</dbReference>
<dbReference type="Pfam" id="PF09648">
    <property type="entry name" value="YycI"/>
    <property type="match status" value="1"/>
</dbReference>
<name>A0ABY4GHS8_9BACI</name>
<evidence type="ECO:0000313" key="3">
    <source>
        <dbReference type="Proteomes" id="UP000831537"/>
    </source>
</evidence>
<proteinExistence type="predicted"/>
<feature type="domain" description="Regulatory protein YycH-like" evidence="1">
    <location>
        <begin position="42"/>
        <end position="247"/>
    </location>
</feature>